<name>A0ABQ2ABA5_9BACT</name>
<dbReference type="EMBL" id="BMGY01000030">
    <property type="protein sequence ID" value="GGH88185.1"/>
    <property type="molecule type" value="Genomic_DNA"/>
</dbReference>
<reference evidence="3" key="1">
    <citation type="journal article" date="2019" name="Int. J. Syst. Evol. Microbiol.">
        <title>The Global Catalogue of Microorganisms (GCM) 10K type strain sequencing project: providing services to taxonomists for standard genome sequencing and annotation.</title>
        <authorList>
            <consortium name="The Broad Institute Genomics Platform"/>
            <consortium name="The Broad Institute Genome Sequencing Center for Infectious Disease"/>
            <person name="Wu L."/>
            <person name="Ma J."/>
        </authorList>
    </citation>
    <scope>NUCLEOTIDE SEQUENCE [LARGE SCALE GENOMIC DNA]</scope>
    <source>
        <strain evidence="3">CGMCC 1.14966</strain>
    </source>
</reference>
<feature type="compositionally biased region" description="Low complexity" evidence="1">
    <location>
        <begin position="190"/>
        <end position="207"/>
    </location>
</feature>
<evidence type="ECO:0000313" key="2">
    <source>
        <dbReference type="EMBL" id="GGH88185.1"/>
    </source>
</evidence>
<accession>A0ABQ2ABA5</accession>
<dbReference type="Proteomes" id="UP000637774">
    <property type="component" value="Unassembled WGS sequence"/>
</dbReference>
<protein>
    <submittedName>
        <fullName evidence="2">Uncharacterized protein</fullName>
    </submittedName>
</protein>
<comment type="caution">
    <text evidence="2">The sequence shown here is derived from an EMBL/GenBank/DDBJ whole genome shotgun (WGS) entry which is preliminary data.</text>
</comment>
<gene>
    <name evidence="2" type="ORF">GCM10011495_28860</name>
</gene>
<proteinExistence type="predicted"/>
<evidence type="ECO:0000256" key="1">
    <source>
        <dbReference type="SAM" id="MobiDB-lite"/>
    </source>
</evidence>
<sequence length="255" mass="27658">MGKGNDNICRNIAVKRPQTDLRSAFLNPPFFFMKNSLLILAGAAALSLASCSQEKTTEVTTVPADGTTTTTTTTTTTAMSEADMNARAQRIANKMVADMKITDEATKAKIRTVYVNRYKRMNEMSTRYTADTTGMAAAMREANMETDTEFKTVFTDPTQYQAYEASRSTYYDYDNSYTPDASTMSTTDNTSADAMSSGSTSSNMKSMDAGEGGKIKVKADGDIKIKDAAGNKTKVDGDDGTVKMKPAEGEKTKME</sequence>
<organism evidence="2 3">
    <name type="scientific">Hymenobacter frigidus</name>
    <dbReference type="NCBI Taxonomy" id="1524095"/>
    <lineage>
        <taxon>Bacteria</taxon>
        <taxon>Pseudomonadati</taxon>
        <taxon>Bacteroidota</taxon>
        <taxon>Cytophagia</taxon>
        <taxon>Cytophagales</taxon>
        <taxon>Hymenobacteraceae</taxon>
        <taxon>Hymenobacter</taxon>
    </lineage>
</organism>
<evidence type="ECO:0000313" key="3">
    <source>
        <dbReference type="Proteomes" id="UP000637774"/>
    </source>
</evidence>
<feature type="compositionally biased region" description="Basic and acidic residues" evidence="1">
    <location>
        <begin position="211"/>
        <end position="255"/>
    </location>
</feature>
<keyword evidence="3" id="KW-1185">Reference proteome</keyword>
<feature type="region of interest" description="Disordered" evidence="1">
    <location>
        <begin position="182"/>
        <end position="255"/>
    </location>
</feature>